<dbReference type="Proteomes" id="UP000813385">
    <property type="component" value="Unassembled WGS sequence"/>
</dbReference>
<dbReference type="AlphaFoldDB" id="A0A8K0TW17"/>
<keyword evidence="1" id="KW-0812">Transmembrane</keyword>
<gene>
    <name evidence="2" type="ORF">B0T11DRAFT_22836</name>
</gene>
<dbReference type="Pfam" id="PF11374">
    <property type="entry name" value="DUF3176"/>
    <property type="match status" value="1"/>
</dbReference>
<dbReference type="InterPro" id="IPR021514">
    <property type="entry name" value="DUF3176"/>
</dbReference>
<feature type="transmembrane region" description="Helical" evidence="1">
    <location>
        <begin position="39"/>
        <end position="61"/>
    </location>
</feature>
<organism evidence="2 3">
    <name type="scientific">Plectosphaerella cucumerina</name>
    <dbReference type="NCBI Taxonomy" id="40658"/>
    <lineage>
        <taxon>Eukaryota</taxon>
        <taxon>Fungi</taxon>
        <taxon>Dikarya</taxon>
        <taxon>Ascomycota</taxon>
        <taxon>Pezizomycotina</taxon>
        <taxon>Sordariomycetes</taxon>
        <taxon>Hypocreomycetidae</taxon>
        <taxon>Glomerellales</taxon>
        <taxon>Plectosphaerellaceae</taxon>
        <taxon>Plectosphaerella</taxon>
    </lineage>
</organism>
<dbReference type="OrthoDB" id="4847816at2759"/>
<keyword evidence="1" id="KW-1133">Transmembrane helix</keyword>
<name>A0A8K0TW17_9PEZI</name>
<keyword evidence="3" id="KW-1185">Reference proteome</keyword>
<reference evidence="2" key="1">
    <citation type="journal article" date="2021" name="Nat. Commun.">
        <title>Genetic determinants of endophytism in the Arabidopsis root mycobiome.</title>
        <authorList>
            <person name="Mesny F."/>
            <person name="Miyauchi S."/>
            <person name="Thiergart T."/>
            <person name="Pickel B."/>
            <person name="Atanasova L."/>
            <person name="Karlsson M."/>
            <person name="Huettel B."/>
            <person name="Barry K.W."/>
            <person name="Haridas S."/>
            <person name="Chen C."/>
            <person name="Bauer D."/>
            <person name="Andreopoulos W."/>
            <person name="Pangilinan J."/>
            <person name="LaButti K."/>
            <person name="Riley R."/>
            <person name="Lipzen A."/>
            <person name="Clum A."/>
            <person name="Drula E."/>
            <person name="Henrissat B."/>
            <person name="Kohler A."/>
            <person name="Grigoriev I.V."/>
            <person name="Martin F.M."/>
            <person name="Hacquard S."/>
        </authorList>
    </citation>
    <scope>NUCLEOTIDE SEQUENCE</scope>
    <source>
        <strain evidence="2">MPI-CAGE-AT-0016</strain>
    </source>
</reference>
<protein>
    <submittedName>
        <fullName evidence="2">Uncharacterized protein</fullName>
    </submittedName>
</protein>
<evidence type="ECO:0000313" key="2">
    <source>
        <dbReference type="EMBL" id="KAH7376588.1"/>
    </source>
</evidence>
<dbReference type="PANTHER" id="PTHR35394:SF5">
    <property type="entry name" value="DUF3176 DOMAIN-CONTAINING PROTEIN"/>
    <property type="match status" value="1"/>
</dbReference>
<feature type="transmembrane region" description="Helical" evidence="1">
    <location>
        <begin position="101"/>
        <end position="122"/>
    </location>
</feature>
<accession>A0A8K0TW17</accession>
<evidence type="ECO:0000313" key="3">
    <source>
        <dbReference type="Proteomes" id="UP000813385"/>
    </source>
</evidence>
<proteinExistence type="predicted"/>
<sequence length="603" mass="67588">MGACIVSITGCGLLMTFITFLNGTSRSSWERTWPIEPNTVIAIISTTSRTAMMVPVASCLSQLKWRHFQRRPHRLSHLDLIDRSSRGPWGSLQVRLRLGRANLIISVLAVATIMSLAVGPSVQQILETRQREVPAQGRPARVAYATNYTSKAFASSEDPDRTKKLPSTNQFDFLSALIRGIVDPVRPNFACPTQRCTWPSFTTLGLCALQEDLTVTTTRTCGSIWSQVIMEQDPRLLGNNETWAVNCTYNLPPHSYEFSVVEVSMSERLEIEWIFRNISYAQISSSKTNIYDPQFLKTNTYRGLVRLTASVGREGETKLLEAMPAVVVDILSTDLRPDPHPAGPPDVSVHRVLFYHCAQTFFDLNTASESMFLSSTQNSTEPMEAPKYNSDQGMDMHQVLSNGEILTLHETSRSSVLDFLRFFFSSLSANVPFQEDLISIHMQDVRQGASLTLDETLGPWVWHNGVDRAIRNVVTTVSSLIRNKDLGDNLNEQMFEGTAWETEAYFIVRWAWMSVIMLETLCVTVLLAMTIVISWKDGLVKDWNFALLLHGLEGCNTLSVSRPETTSSLEKMAKGMTAKLEAGDDGVLRFRRHGGQMDFGHEK</sequence>
<dbReference type="PANTHER" id="PTHR35394">
    <property type="entry name" value="DUF3176 DOMAIN-CONTAINING PROTEIN"/>
    <property type="match status" value="1"/>
</dbReference>
<comment type="caution">
    <text evidence="2">The sequence shown here is derived from an EMBL/GenBank/DDBJ whole genome shotgun (WGS) entry which is preliminary data.</text>
</comment>
<evidence type="ECO:0000256" key="1">
    <source>
        <dbReference type="SAM" id="Phobius"/>
    </source>
</evidence>
<feature type="transmembrane region" description="Helical" evidence="1">
    <location>
        <begin position="510"/>
        <end position="535"/>
    </location>
</feature>
<keyword evidence="1" id="KW-0472">Membrane</keyword>
<dbReference type="EMBL" id="JAGPXD010000001">
    <property type="protein sequence ID" value="KAH7376588.1"/>
    <property type="molecule type" value="Genomic_DNA"/>
</dbReference>